<dbReference type="PANTHER" id="PTHR23135">
    <property type="entry name" value="MUR LIGASE FAMILY MEMBER"/>
    <property type="match status" value="1"/>
</dbReference>
<evidence type="ECO:0000313" key="12">
    <source>
        <dbReference type="EMBL" id="SPT69351.1"/>
    </source>
</evidence>
<reference evidence="12 13" key="1">
    <citation type="submission" date="2018-06" db="EMBL/GenBank/DDBJ databases">
        <authorList>
            <consortium name="Pathogen Informatics"/>
            <person name="Doyle S."/>
        </authorList>
    </citation>
    <scope>NUCLEOTIDE SEQUENCE [LARGE SCALE GENOMIC DNA]</scope>
    <source>
        <strain evidence="12 13">NCTC13093</strain>
    </source>
</reference>
<dbReference type="GO" id="GO:0071555">
    <property type="term" value="P:cell wall organization"/>
    <property type="evidence" value="ECO:0007669"/>
    <property type="project" value="UniProtKB-KW"/>
</dbReference>
<evidence type="ECO:0000256" key="5">
    <source>
        <dbReference type="ARBA" id="ARBA00023306"/>
    </source>
</evidence>
<evidence type="ECO:0000259" key="10">
    <source>
        <dbReference type="Pfam" id="PF02875"/>
    </source>
</evidence>
<evidence type="ECO:0000313" key="13">
    <source>
        <dbReference type="Proteomes" id="UP000250086"/>
    </source>
</evidence>
<feature type="binding site" evidence="7">
    <location>
        <position position="187"/>
    </location>
    <ligand>
        <name>UDP-N-acetyl-alpha-D-muramoyl-L-alanyl-D-glutamate</name>
        <dbReference type="ChEBI" id="CHEBI:83900"/>
    </ligand>
</feature>
<dbReference type="OrthoDB" id="9800958at2"/>
<keyword evidence="13" id="KW-1185">Reference proteome</keyword>
<evidence type="ECO:0000256" key="6">
    <source>
        <dbReference type="ARBA" id="ARBA00023316"/>
    </source>
</evidence>
<dbReference type="NCBIfam" id="NF001126">
    <property type="entry name" value="PRK00139.1-4"/>
    <property type="match status" value="1"/>
</dbReference>
<feature type="binding site" evidence="7">
    <location>
        <begin position="160"/>
        <end position="161"/>
    </location>
    <ligand>
        <name>UDP-N-acetyl-alpha-D-muramoyl-L-alanyl-D-glutamate</name>
        <dbReference type="ChEBI" id="CHEBI:83900"/>
    </ligand>
</feature>
<feature type="modified residue" description="N6-carboxylysine" evidence="7">
    <location>
        <position position="227"/>
    </location>
</feature>
<evidence type="ECO:0000259" key="11">
    <source>
        <dbReference type="Pfam" id="PF08245"/>
    </source>
</evidence>
<comment type="PTM">
    <text evidence="7">Carboxylation is probably crucial for Mg(2+) binding and, consequently, for the gamma-phosphate positioning of ATP.</text>
</comment>
<dbReference type="HAMAP" id="MF_00208">
    <property type="entry name" value="MurE"/>
    <property type="match status" value="1"/>
</dbReference>
<dbReference type="GO" id="GO:0008360">
    <property type="term" value="P:regulation of cell shape"/>
    <property type="evidence" value="ECO:0007669"/>
    <property type="project" value="UniProtKB-KW"/>
</dbReference>
<dbReference type="Pfam" id="PF01225">
    <property type="entry name" value="Mur_ligase"/>
    <property type="match status" value="1"/>
</dbReference>
<keyword evidence="3 7" id="KW-0133">Cell shape</keyword>
<dbReference type="SUPFAM" id="SSF53244">
    <property type="entry name" value="MurD-like peptide ligases, peptide-binding domain"/>
    <property type="match status" value="1"/>
</dbReference>
<keyword evidence="7" id="KW-0460">Magnesium</keyword>
<feature type="binding site" evidence="7">
    <location>
        <begin position="420"/>
        <end position="423"/>
    </location>
    <ligand>
        <name>meso-2,6-diaminopimelate</name>
        <dbReference type="ChEBI" id="CHEBI:57791"/>
    </ligand>
</feature>
<keyword evidence="2 7" id="KW-0132">Cell division</keyword>
<dbReference type="SUPFAM" id="SSF53623">
    <property type="entry name" value="MurD-like peptide ligases, catalytic domain"/>
    <property type="match status" value="1"/>
</dbReference>
<keyword evidence="7" id="KW-0067">ATP-binding</keyword>
<dbReference type="Proteomes" id="UP000250086">
    <property type="component" value="Unassembled WGS sequence"/>
</dbReference>
<dbReference type="NCBIfam" id="TIGR01085">
    <property type="entry name" value="murE"/>
    <property type="match status" value="1"/>
</dbReference>
<dbReference type="Gene3D" id="3.90.190.20">
    <property type="entry name" value="Mur ligase, C-terminal domain"/>
    <property type="match status" value="1"/>
</dbReference>
<comment type="function">
    <text evidence="7">Catalyzes the addition of meso-diaminopimelic acid to the nucleotide precursor UDP-N-acetylmuramoyl-L-alanyl-D-glutamate (UMAG) in the biosynthesis of bacterial cell-wall peptidoglycan.</text>
</comment>
<feature type="binding site" evidence="7">
    <location>
        <position position="159"/>
    </location>
    <ligand>
        <name>UDP-N-acetyl-alpha-D-muramoyl-L-alanyl-D-glutamate</name>
        <dbReference type="ChEBI" id="CHEBI:83900"/>
    </ligand>
</feature>
<feature type="binding site" evidence="7">
    <location>
        <position position="471"/>
    </location>
    <ligand>
        <name>meso-2,6-diaminopimelate</name>
        <dbReference type="ChEBI" id="CHEBI:57791"/>
    </ligand>
</feature>
<evidence type="ECO:0000256" key="7">
    <source>
        <dbReference type="HAMAP-Rule" id="MF_00208"/>
    </source>
</evidence>
<gene>
    <name evidence="7 12" type="primary">murE</name>
    <name evidence="12" type="ORF">NCTC13093_00720</name>
</gene>
<dbReference type="GO" id="GO:0051301">
    <property type="term" value="P:cell division"/>
    <property type="evidence" value="ECO:0007669"/>
    <property type="project" value="UniProtKB-KW"/>
</dbReference>
<feature type="domain" description="Mur ligase N-terminal catalytic" evidence="9">
    <location>
        <begin position="27"/>
        <end position="73"/>
    </location>
</feature>
<keyword evidence="6 7" id="KW-0961">Cell wall biogenesis/degradation</keyword>
<dbReference type="Gene3D" id="3.40.1190.10">
    <property type="entry name" value="Mur-like, catalytic domain"/>
    <property type="match status" value="1"/>
</dbReference>
<dbReference type="Gene3D" id="3.40.1390.10">
    <property type="entry name" value="MurE/MurF, N-terminal domain"/>
    <property type="match status" value="1"/>
</dbReference>
<evidence type="ECO:0000256" key="3">
    <source>
        <dbReference type="ARBA" id="ARBA00022960"/>
    </source>
</evidence>
<sequence>MKSLYAIKKFMGFSAESQDKDILFEDIEIDSRKCKANDVFLARCGSNHNGLDYIDDVIAKGVSLILIDPKANRKEAKKLLENKDVKYFFLTATRSIGRFASWFYGEPSTKLRLIGVTGTNGKSTVAYLVATMLNALNYKCAIFGTLGFGFPGELEQSSNTTLDVVYLNRYLDRYVQKGADHAVLEVSSIGVDQGRIDHLTFSVGAFTNLTRDHLDYHKTMEAYKEAKAAFLRRLNTQKIVINTDDPTGLEFASQKEGCTCYGIDSMTQVSALNGRRCISCEHLSFKDDCFNVSIKTSYGMLENQNVHLLGRFNVSNYLCAVGILQTLKITLKEIGQASAAIRPVTGRMECFSQKGKPRIIVDYAHTPDGVESALRAARNHCENGKIICVLGCGGDRDKGKRPMMAIKSSVFADRVIFTMDNPRSEDPKSIIDDMLRGVSLASNVSVVLDRKEAIAKAFALADENDCVLIAGKGHEDYQILKNKTIHFSDREQACALLGLSCD</sequence>
<feature type="binding site" evidence="7">
    <location>
        <begin position="118"/>
        <end position="124"/>
    </location>
    <ligand>
        <name>ATP</name>
        <dbReference type="ChEBI" id="CHEBI:30616"/>
    </ligand>
</feature>
<dbReference type="GO" id="GO:0008765">
    <property type="term" value="F:UDP-N-acetylmuramoylalanyl-D-glutamate-2,6-diaminopimelate ligase activity"/>
    <property type="evidence" value="ECO:0007669"/>
    <property type="project" value="UniProtKB-UniRule"/>
</dbReference>
<protein>
    <recommendedName>
        <fullName evidence="7">UDP-N-acetylmuramoyl-L-alanyl-D-glutamate--2,6-diaminopimelate ligase</fullName>
        <ecNumber evidence="7">6.3.2.13</ecNumber>
    </recommendedName>
    <alternativeName>
        <fullName evidence="7">Meso-A2pm-adding enzyme</fullName>
    </alternativeName>
    <alternativeName>
        <fullName evidence="7">Meso-diaminopimelate-adding enzyme</fullName>
    </alternativeName>
    <alternativeName>
        <fullName evidence="7">UDP-MurNAc-L-Ala-D-Glu:meso-diaminopimelate ligase</fullName>
    </alternativeName>
    <alternativeName>
        <fullName evidence="7">UDP-MurNAc-tripeptide synthetase</fullName>
    </alternativeName>
    <alternativeName>
        <fullName evidence="7">UDP-N-acetylmuramyl-tripeptide synthetase</fullName>
    </alternativeName>
</protein>
<dbReference type="GO" id="GO:0005737">
    <property type="term" value="C:cytoplasm"/>
    <property type="evidence" value="ECO:0007669"/>
    <property type="project" value="UniProtKB-SubCell"/>
</dbReference>
<comment type="pathway">
    <text evidence="7 8">Cell wall biogenesis; peptidoglycan biosynthesis.</text>
</comment>
<feature type="binding site" evidence="7">
    <location>
        <position position="195"/>
    </location>
    <ligand>
        <name>UDP-N-acetyl-alpha-D-muramoyl-L-alanyl-D-glutamate</name>
        <dbReference type="ChEBI" id="CHEBI:83900"/>
    </ligand>
</feature>
<keyword evidence="7" id="KW-0547">Nucleotide-binding</keyword>
<dbReference type="InterPro" id="IPR035911">
    <property type="entry name" value="MurE/MurF_N"/>
</dbReference>
<keyword evidence="7" id="KW-0963">Cytoplasm</keyword>
<name>A0A2X0VFS1_9GAMM</name>
<evidence type="ECO:0000259" key="9">
    <source>
        <dbReference type="Pfam" id="PF01225"/>
    </source>
</evidence>
<comment type="cofactor">
    <cofactor evidence="7">
        <name>Mg(2+)</name>
        <dbReference type="ChEBI" id="CHEBI:18420"/>
    </cofactor>
</comment>
<keyword evidence="7 12" id="KW-0436">Ligase</keyword>
<dbReference type="EC" id="6.3.2.13" evidence="7"/>
<dbReference type="AlphaFoldDB" id="A0A2X0VFS1"/>
<comment type="subcellular location">
    <subcellularLocation>
        <location evidence="7 8">Cytoplasm</location>
    </subcellularLocation>
</comment>
<accession>A0A2X0VFS1</accession>
<comment type="catalytic activity">
    <reaction evidence="7">
        <text>UDP-N-acetyl-alpha-D-muramoyl-L-alanyl-D-glutamate + meso-2,6-diaminopimelate + ATP = UDP-N-acetyl-alpha-D-muramoyl-L-alanyl-gamma-D-glutamyl-meso-2,6-diaminopimelate + ADP + phosphate + H(+)</text>
        <dbReference type="Rhea" id="RHEA:23676"/>
        <dbReference type="ChEBI" id="CHEBI:15378"/>
        <dbReference type="ChEBI" id="CHEBI:30616"/>
        <dbReference type="ChEBI" id="CHEBI:43474"/>
        <dbReference type="ChEBI" id="CHEBI:57791"/>
        <dbReference type="ChEBI" id="CHEBI:83900"/>
        <dbReference type="ChEBI" id="CHEBI:83905"/>
        <dbReference type="ChEBI" id="CHEBI:456216"/>
        <dbReference type="EC" id="6.3.2.13"/>
    </reaction>
</comment>
<dbReference type="InterPro" id="IPR005761">
    <property type="entry name" value="UDP-N-AcMur-Glu-dNH2Pim_ligase"/>
</dbReference>
<dbReference type="PANTHER" id="PTHR23135:SF4">
    <property type="entry name" value="UDP-N-ACETYLMURAMOYL-L-ALANYL-D-GLUTAMATE--2,6-DIAMINOPIMELATE LIGASE MURE HOMOLOG, CHLOROPLASTIC"/>
    <property type="match status" value="1"/>
</dbReference>
<dbReference type="EMBL" id="UAPV01000001">
    <property type="protein sequence ID" value="SPT69351.1"/>
    <property type="molecule type" value="Genomic_DNA"/>
</dbReference>
<dbReference type="RefSeq" id="WP_113743533.1">
    <property type="nucleotide sequence ID" value="NZ_UAPU01000007.1"/>
</dbReference>
<feature type="binding site" evidence="7">
    <location>
        <position position="475"/>
    </location>
    <ligand>
        <name>meso-2,6-diaminopimelate</name>
        <dbReference type="ChEBI" id="CHEBI:57791"/>
    </ligand>
</feature>
<dbReference type="GO" id="GO:0005524">
    <property type="term" value="F:ATP binding"/>
    <property type="evidence" value="ECO:0007669"/>
    <property type="project" value="UniProtKB-UniRule"/>
</dbReference>
<evidence type="ECO:0000256" key="2">
    <source>
        <dbReference type="ARBA" id="ARBA00022618"/>
    </source>
</evidence>
<proteinExistence type="inferred from homology"/>
<dbReference type="InterPro" id="IPR000713">
    <property type="entry name" value="Mur_ligase_N"/>
</dbReference>
<evidence type="ECO:0000256" key="8">
    <source>
        <dbReference type="RuleBase" id="RU004135"/>
    </source>
</evidence>
<dbReference type="GO" id="GO:0000287">
    <property type="term" value="F:magnesium ion binding"/>
    <property type="evidence" value="ECO:0007669"/>
    <property type="project" value="UniProtKB-UniRule"/>
</dbReference>
<organism evidence="12 13">
    <name type="scientific">Anaerobiospirillum thomasii</name>
    <dbReference type="NCBI Taxonomy" id="179995"/>
    <lineage>
        <taxon>Bacteria</taxon>
        <taxon>Pseudomonadati</taxon>
        <taxon>Pseudomonadota</taxon>
        <taxon>Gammaproteobacteria</taxon>
        <taxon>Aeromonadales</taxon>
        <taxon>Succinivibrionaceae</taxon>
        <taxon>Anaerobiospirillum</taxon>
    </lineage>
</organism>
<comment type="similarity">
    <text evidence="1 7">Belongs to the MurCDEF family. MurE subfamily.</text>
</comment>
<feature type="domain" description="Mur ligase central" evidence="11">
    <location>
        <begin position="116"/>
        <end position="323"/>
    </location>
</feature>
<feature type="short sequence motif" description="Meso-diaminopimelate recognition motif" evidence="7">
    <location>
        <begin position="420"/>
        <end position="423"/>
    </location>
</feature>
<evidence type="ECO:0000256" key="1">
    <source>
        <dbReference type="ARBA" id="ARBA00005898"/>
    </source>
</evidence>
<comment type="caution">
    <text evidence="7">Lacks conserved residue(s) required for the propagation of feature annotation.</text>
</comment>
<dbReference type="GO" id="GO:0009252">
    <property type="term" value="P:peptidoglycan biosynthetic process"/>
    <property type="evidence" value="ECO:0007669"/>
    <property type="project" value="UniProtKB-UniRule"/>
</dbReference>
<dbReference type="InterPro" id="IPR013221">
    <property type="entry name" value="Mur_ligase_cen"/>
</dbReference>
<dbReference type="InterPro" id="IPR036615">
    <property type="entry name" value="Mur_ligase_C_dom_sf"/>
</dbReference>
<dbReference type="SUPFAM" id="SSF63418">
    <property type="entry name" value="MurE/MurF N-terminal domain"/>
    <property type="match status" value="1"/>
</dbReference>
<keyword evidence="4 7" id="KW-0573">Peptidoglycan synthesis</keyword>
<feature type="binding site" evidence="7">
    <location>
        <position position="396"/>
    </location>
    <ligand>
        <name>meso-2,6-diaminopimelate</name>
        <dbReference type="ChEBI" id="CHEBI:57791"/>
    </ligand>
</feature>
<dbReference type="UniPathway" id="UPA00219"/>
<dbReference type="Pfam" id="PF08245">
    <property type="entry name" value="Mur_ligase_M"/>
    <property type="match status" value="1"/>
</dbReference>
<evidence type="ECO:0000256" key="4">
    <source>
        <dbReference type="ARBA" id="ARBA00022984"/>
    </source>
</evidence>
<feature type="domain" description="Mur ligase C-terminal" evidence="10">
    <location>
        <begin position="346"/>
        <end position="473"/>
    </location>
</feature>
<feature type="binding site" evidence="7">
    <location>
        <position position="193"/>
    </location>
    <ligand>
        <name>UDP-N-acetyl-alpha-D-muramoyl-L-alanyl-D-glutamate</name>
        <dbReference type="ChEBI" id="CHEBI:83900"/>
    </ligand>
</feature>
<feature type="binding site" evidence="7">
    <location>
        <position position="31"/>
    </location>
    <ligand>
        <name>UDP-N-acetyl-alpha-D-muramoyl-L-alanyl-D-glutamate</name>
        <dbReference type="ChEBI" id="CHEBI:83900"/>
    </ligand>
</feature>
<keyword evidence="5 7" id="KW-0131">Cell cycle</keyword>
<dbReference type="InterPro" id="IPR004101">
    <property type="entry name" value="Mur_ligase_C"/>
</dbReference>
<dbReference type="InterPro" id="IPR036565">
    <property type="entry name" value="Mur-like_cat_sf"/>
</dbReference>
<dbReference type="Pfam" id="PF02875">
    <property type="entry name" value="Mur_ligase_C"/>
    <property type="match status" value="1"/>
</dbReference>